<dbReference type="PANTHER" id="PTHR14221:SF67">
    <property type="entry name" value="WD REPEAT-CONTAINING PROTEIN 44-LIKE"/>
    <property type="match status" value="1"/>
</dbReference>
<feature type="region of interest" description="Disordered" evidence="4">
    <location>
        <begin position="245"/>
        <end position="336"/>
    </location>
</feature>
<dbReference type="InterPro" id="IPR019775">
    <property type="entry name" value="WD40_repeat_CS"/>
</dbReference>
<evidence type="ECO:0000256" key="4">
    <source>
        <dbReference type="SAM" id="MobiDB-lite"/>
    </source>
</evidence>
<dbReference type="Proteomes" id="UP001180020">
    <property type="component" value="Unassembled WGS sequence"/>
</dbReference>
<dbReference type="PROSITE" id="PS00678">
    <property type="entry name" value="WD_REPEATS_1"/>
    <property type="match status" value="1"/>
</dbReference>
<dbReference type="PANTHER" id="PTHR14221">
    <property type="entry name" value="WD REPEAT DOMAIN 44"/>
    <property type="match status" value="1"/>
</dbReference>
<dbReference type="SMART" id="SM00320">
    <property type="entry name" value="WD40"/>
    <property type="match status" value="5"/>
</dbReference>
<dbReference type="InterPro" id="IPR020472">
    <property type="entry name" value="WD40_PAC1"/>
</dbReference>
<evidence type="ECO:0000313" key="6">
    <source>
        <dbReference type="Proteomes" id="UP001180020"/>
    </source>
</evidence>
<keyword evidence="2" id="KW-0677">Repeat</keyword>
<feature type="region of interest" description="Disordered" evidence="4">
    <location>
        <begin position="125"/>
        <end position="186"/>
    </location>
</feature>
<feature type="repeat" description="WD" evidence="3">
    <location>
        <begin position="504"/>
        <end position="538"/>
    </location>
</feature>
<feature type="compositionally biased region" description="Acidic residues" evidence="4">
    <location>
        <begin position="10"/>
        <end position="21"/>
    </location>
</feature>
<feature type="region of interest" description="Disordered" evidence="4">
    <location>
        <begin position="1"/>
        <end position="62"/>
    </location>
</feature>
<dbReference type="EMBL" id="JAUJYO010000009">
    <property type="protein sequence ID" value="KAK1308215.1"/>
    <property type="molecule type" value="Genomic_DNA"/>
</dbReference>
<feature type="repeat" description="WD" evidence="3">
    <location>
        <begin position="464"/>
        <end position="504"/>
    </location>
</feature>
<dbReference type="PROSITE" id="PS50294">
    <property type="entry name" value="WD_REPEATS_REGION"/>
    <property type="match status" value="3"/>
</dbReference>
<dbReference type="Gene3D" id="2.130.10.10">
    <property type="entry name" value="YVTN repeat-like/Quinoprotein amine dehydrogenase"/>
    <property type="match status" value="2"/>
</dbReference>
<feature type="compositionally biased region" description="Gly residues" evidence="4">
    <location>
        <begin position="258"/>
        <end position="271"/>
    </location>
</feature>
<keyword evidence="6" id="KW-1185">Reference proteome</keyword>
<proteinExistence type="predicted"/>
<dbReference type="InterPro" id="IPR040324">
    <property type="entry name" value="WDR44/Dgr2"/>
</dbReference>
<dbReference type="PRINTS" id="PR00320">
    <property type="entry name" value="GPROTEINBRPT"/>
</dbReference>
<dbReference type="InterPro" id="IPR015943">
    <property type="entry name" value="WD40/YVTN_repeat-like_dom_sf"/>
</dbReference>
<dbReference type="AlphaFoldDB" id="A0AAV9E3X2"/>
<feature type="repeat" description="WD" evidence="3">
    <location>
        <begin position="358"/>
        <end position="399"/>
    </location>
</feature>
<comment type="caution">
    <text evidence="5">The sequence shown here is derived from an EMBL/GenBank/DDBJ whole genome shotgun (WGS) entry which is preliminary data.</text>
</comment>
<organism evidence="5 6">
    <name type="scientific">Acorus calamus</name>
    <name type="common">Sweet flag</name>
    <dbReference type="NCBI Taxonomy" id="4465"/>
    <lineage>
        <taxon>Eukaryota</taxon>
        <taxon>Viridiplantae</taxon>
        <taxon>Streptophyta</taxon>
        <taxon>Embryophyta</taxon>
        <taxon>Tracheophyta</taxon>
        <taxon>Spermatophyta</taxon>
        <taxon>Magnoliopsida</taxon>
        <taxon>Liliopsida</taxon>
        <taxon>Acoraceae</taxon>
        <taxon>Acorus</taxon>
    </lineage>
</organism>
<dbReference type="InterPro" id="IPR001680">
    <property type="entry name" value="WD40_rpt"/>
</dbReference>
<accession>A0AAV9E3X2</accession>
<protein>
    <submittedName>
        <fullName evidence="5">Uncharacterized protein</fullName>
    </submittedName>
</protein>
<name>A0AAV9E3X2_ACOCL</name>
<evidence type="ECO:0000256" key="3">
    <source>
        <dbReference type="PROSITE-ProRule" id="PRU00221"/>
    </source>
</evidence>
<evidence type="ECO:0000256" key="2">
    <source>
        <dbReference type="ARBA" id="ARBA00022737"/>
    </source>
</evidence>
<dbReference type="Pfam" id="PF00400">
    <property type="entry name" value="WD40"/>
    <property type="match status" value="4"/>
</dbReference>
<reference evidence="5" key="2">
    <citation type="submission" date="2023-06" db="EMBL/GenBank/DDBJ databases">
        <authorList>
            <person name="Ma L."/>
            <person name="Liu K.-W."/>
            <person name="Li Z."/>
            <person name="Hsiao Y.-Y."/>
            <person name="Qi Y."/>
            <person name="Fu T."/>
            <person name="Tang G."/>
            <person name="Zhang D."/>
            <person name="Sun W.-H."/>
            <person name="Liu D.-K."/>
            <person name="Li Y."/>
            <person name="Chen G.-Z."/>
            <person name="Liu X.-D."/>
            <person name="Liao X.-Y."/>
            <person name="Jiang Y.-T."/>
            <person name="Yu X."/>
            <person name="Hao Y."/>
            <person name="Huang J."/>
            <person name="Zhao X.-W."/>
            <person name="Ke S."/>
            <person name="Chen Y.-Y."/>
            <person name="Wu W.-L."/>
            <person name="Hsu J.-L."/>
            <person name="Lin Y.-F."/>
            <person name="Huang M.-D."/>
            <person name="Li C.-Y."/>
            <person name="Huang L."/>
            <person name="Wang Z.-W."/>
            <person name="Zhao X."/>
            <person name="Zhong W.-Y."/>
            <person name="Peng D.-H."/>
            <person name="Ahmad S."/>
            <person name="Lan S."/>
            <person name="Zhang J.-S."/>
            <person name="Tsai W.-C."/>
            <person name="Van De Peer Y."/>
            <person name="Liu Z.-J."/>
        </authorList>
    </citation>
    <scope>NUCLEOTIDE SEQUENCE</scope>
    <source>
        <strain evidence="5">CP</strain>
        <tissue evidence="5">Leaves</tissue>
    </source>
</reference>
<gene>
    <name evidence="5" type="ORF">QJS10_CPA09g01571</name>
</gene>
<evidence type="ECO:0000256" key="1">
    <source>
        <dbReference type="ARBA" id="ARBA00022574"/>
    </source>
</evidence>
<reference evidence="5" key="1">
    <citation type="journal article" date="2023" name="Nat. Commun.">
        <title>Diploid and tetraploid genomes of Acorus and the evolution of monocots.</title>
        <authorList>
            <person name="Ma L."/>
            <person name="Liu K.W."/>
            <person name="Li Z."/>
            <person name="Hsiao Y.Y."/>
            <person name="Qi Y."/>
            <person name="Fu T."/>
            <person name="Tang G.D."/>
            <person name="Zhang D."/>
            <person name="Sun W.H."/>
            <person name="Liu D.K."/>
            <person name="Li Y."/>
            <person name="Chen G.Z."/>
            <person name="Liu X.D."/>
            <person name="Liao X.Y."/>
            <person name="Jiang Y.T."/>
            <person name="Yu X."/>
            <person name="Hao Y."/>
            <person name="Huang J."/>
            <person name="Zhao X.W."/>
            <person name="Ke S."/>
            <person name="Chen Y.Y."/>
            <person name="Wu W.L."/>
            <person name="Hsu J.L."/>
            <person name="Lin Y.F."/>
            <person name="Huang M.D."/>
            <person name="Li C.Y."/>
            <person name="Huang L."/>
            <person name="Wang Z.W."/>
            <person name="Zhao X."/>
            <person name="Zhong W.Y."/>
            <person name="Peng D.H."/>
            <person name="Ahmad S."/>
            <person name="Lan S."/>
            <person name="Zhang J.S."/>
            <person name="Tsai W.C."/>
            <person name="Van de Peer Y."/>
            <person name="Liu Z.J."/>
        </authorList>
    </citation>
    <scope>NUCLEOTIDE SEQUENCE</scope>
    <source>
        <strain evidence="5">CP</strain>
    </source>
</reference>
<dbReference type="InterPro" id="IPR036322">
    <property type="entry name" value="WD40_repeat_dom_sf"/>
</dbReference>
<dbReference type="SUPFAM" id="SSF50978">
    <property type="entry name" value="WD40 repeat-like"/>
    <property type="match status" value="1"/>
</dbReference>
<evidence type="ECO:0000313" key="5">
    <source>
        <dbReference type="EMBL" id="KAK1308215.1"/>
    </source>
</evidence>
<dbReference type="PROSITE" id="PS50082">
    <property type="entry name" value="WD_REPEATS_2"/>
    <property type="match status" value="3"/>
</dbReference>
<keyword evidence="1 3" id="KW-0853">WD repeat</keyword>
<feature type="region of interest" description="Disordered" evidence="4">
    <location>
        <begin position="663"/>
        <end position="693"/>
    </location>
</feature>
<feature type="compositionally biased region" description="Basic and acidic residues" evidence="4">
    <location>
        <begin position="296"/>
        <end position="309"/>
    </location>
</feature>
<feature type="compositionally biased region" description="Low complexity" evidence="4">
    <location>
        <begin position="133"/>
        <end position="146"/>
    </location>
</feature>
<sequence length="792" mass="87151">MSRHSRGGDGDGDGEDDEEERFYESLDRILSSSCSSTSASDDEAPSQPSDRRFFTPPPSSSLASSVYEVWMSEPMSVQERRRRLLQQFGLAGDGCISRLRLTAADEDDDDAARFGRPVSCDQIRTGREADLGSVARSRSESSVDSSSPPPIQCLRESSPPRSLEGLDDGGGSGRGRERPPHHHRRYCTIKNLDNGEEFVVNGIREDGTWDKLREVGTGRQLTAEEFHMSVVGHSPIVQELMRRQNFEDSSKGSTASAGDGGANNGGGGGGSKGRRKGGWLRSIKNTVTGASHKERRSSDERDTSSEKGGRRSSSATDDSQEAQFHHMNGGGCGPERAKVRQYGKSCKELSALYMSQDIRAHHGSIWAVRFSLDGRYLASAGEDRVIHVWQVSEAERKGELLVLGEEGNLNLCSESPEPLVGLDGGYLERRKRGKGSNHRKSVSLDQIAVPEHVFSLSEKPVCSFRGHLDDVLDLSWSKSLQLLSSSMDKTVRLWNMSSSTCLKIFSHSDYVTSIQFNPVDDRYFISGSLDSKVRIWSIPDRKVVDWNDLHEMVTAACYTPDGQFAPGSSTEVLVTSADSRIRLIDGVDLVHKFKGFRNTSSQISASLTANGKYVICASEDSHVYVWRYDRDSRPNRSRDTVTVTQSYEHFHCQNVSVAIPWPGLSASDSKGTDEGQRNGTNPQFPGRKSTGLERPYRYMNGTNGSAHHKRTSSVNGINLSTFHKRTPSLNSNPFSDRVSATWPEEKLVASANRRSPQSGGELSRPAWGMVVLTAGLGGEIRVFQNFGLPVRI</sequence>